<evidence type="ECO:0000256" key="1">
    <source>
        <dbReference type="SAM" id="MobiDB-lite"/>
    </source>
</evidence>
<comment type="caution">
    <text evidence="2">The sequence shown here is derived from an EMBL/GenBank/DDBJ whole genome shotgun (WGS) entry which is preliminary data.</text>
</comment>
<feature type="compositionally biased region" description="Basic residues" evidence="1">
    <location>
        <begin position="96"/>
        <end position="109"/>
    </location>
</feature>
<dbReference type="AlphaFoldDB" id="A0A9J6EEE4"/>
<proteinExistence type="predicted"/>
<feature type="compositionally biased region" description="Basic and acidic residues" evidence="1">
    <location>
        <begin position="228"/>
        <end position="244"/>
    </location>
</feature>
<accession>A0A9J6EEE4</accession>
<feature type="compositionally biased region" description="Low complexity" evidence="1">
    <location>
        <begin position="210"/>
        <end position="224"/>
    </location>
</feature>
<reference evidence="2" key="2">
    <citation type="submission" date="2021-09" db="EMBL/GenBank/DDBJ databases">
        <authorList>
            <person name="Jia N."/>
            <person name="Wang J."/>
            <person name="Shi W."/>
            <person name="Du L."/>
            <person name="Sun Y."/>
            <person name="Zhan W."/>
            <person name="Jiang J."/>
            <person name="Wang Q."/>
            <person name="Zhang B."/>
            <person name="Ji P."/>
            <person name="Sakyi L.B."/>
            <person name="Cui X."/>
            <person name="Yuan T."/>
            <person name="Jiang B."/>
            <person name="Yang W."/>
            <person name="Lam T.T.-Y."/>
            <person name="Chang Q."/>
            <person name="Ding S."/>
            <person name="Wang X."/>
            <person name="Zhu J."/>
            <person name="Ruan X."/>
            <person name="Zhao L."/>
            <person name="Wei J."/>
            <person name="Que T."/>
            <person name="Du C."/>
            <person name="Cheng J."/>
            <person name="Dai P."/>
            <person name="Han X."/>
            <person name="Huang E."/>
            <person name="Gao Y."/>
            <person name="Liu J."/>
            <person name="Shao H."/>
            <person name="Ye R."/>
            <person name="Li L."/>
            <person name="Wei W."/>
            <person name="Wang X."/>
            <person name="Wang C."/>
            <person name="Huo Q."/>
            <person name="Li W."/>
            <person name="Guo W."/>
            <person name="Chen H."/>
            <person name="Chen S."/>
            <person name="Zhou L."/>
            <person name="Zhou L."/>
            <person name="Ni X."/>
            <person name="Tian J."/>
            <person name="Zhou Y."/>
            <person name="Sheng Y."/>
            <person name="Liu T."/>
            <person name="Pan Y."/>
            <person name="Xia L."/>
            <person name="Li J."/>
            <person name="Zhao F."/>
            <person name="Cao W."/>
        </authorList>
    </citation>
    <scope>NUCLEOTIDE SEQUENCE</scope>
    <source>
        <strain evidence="2">Rmic-2018</strain>
        <tissue evidence="2">Larvae</tissue>
    </source>
</reference>
<gene>
    <name evidence="2" type="ORF">HPB51_025922</name>
</gene>
<evidence type="ECO:0000313" key="2">
    <source>
        <dbReference type="EMBL" id="KAH8032469.1"/>
    </source>
</evidence>
<feature type="compositionally biased region" description="Basic and acidic residues" evidence="1">
    <location>
        <begin position="47"/>
        <end position="57"/>
    </location>
</feature>
<feature type="region of interest" description="Disordered" evidence="1">
    <location>
        <begin position="195"/>
        <end position="262"/>
    </location>
</feature>
<reference evidence="2" key="1">
    <citation type="journal article" date="2020" name="Cell">
        <title>Large-Scale Comparative Analyses of Tick Genomes Elucidate Their Genetic Diversity and Vector Capacities.</title>
        <authorList>
            <consortium name="Tick Genome and Microbiome Consortium (TIGMIC)"/>
            <person name="Jia N."/>
            <person name="Wang J."/>
            <person name="Shi W."/>
            <person name="Du L."/>
            <person name="Sun Y."/>
            <person name="Zhan W."/>
            <person name="Jiang J.F."/>
            <person name="Wang Q."/>
            <person name="Zhang B."/>
            <person name="Ji P."/>
            <person name="Bell-Sakyi L."/>
            <person name="Cui X.M."/>
            <person name="Yuan T.T."/>
            <person name="Jiang B.G."/>
            <person name="Yang W.F."/>
            <person name="Lam T.T."/>
            <person name="Chang Q.C."/>
            <person name="Ding S.J."/>
            <person name="Wang X.J."/>
            <person name="Zhu J.G."/>
            <person name="Ruan X.D."/>
            <person name="Zhao L."/>
            <person name="Wei J.T."/>
            <person name="Ye R.Z."/>
            <person name="Que T.C."/>
            <person name="Du C.H."/>
            <person name="Zhou Y.H."/>
            <person name="Cheng J.X."/>
            <person name="Dai P.F."/>
            <person name="Guo W.B."/>
            <person name="Han X.H."/>
            <person name="Huang E.J."/>
            <person name="Li L.F."/>
            <person name="Wei W."/>
            <person name="Gao Y.C."/>
            <person name="Liu J.Z."/>
            <person name="Shao H.Z."/>
            <person name="Wang X."/>
            <person name="Wang C.C."/>
            <person name="Yang T.C."/>
            <person name="Huo Q.B."/>
            <person name="Li W."/>
            <person name="Chen H.Y."/>
            <person name="Chen S.E."/>
            <person name="Zhou L.G."/>
            <person name="Ni X.B."/>
            <person name="Tian J.H."/>
            <person name="Sheng Y."/>
            <person name="Liu T."/>
            <person name="Pan Y.S."/>
            <person name="Xia L.Y."/>
            <person name="Li J."/>
            <person name="Zhao F."/>
            <person name="Cao W.C."/>
        </authorList>
    </citation>
    <scope>NUCLEOTIDE SEQUENCE</scope>
    <source>
        <strain evidence="2">Rmic-2018</strain>
    </source>
</reference>
<protein>
    <submittedName>
        <fullName evidence="2">Uncharacterized protein</fullName>
    </submittedName>
</protein>
<evidence type="ECO:0000313" key="3">
    <source>
        <dbReference type="Proteomes" id="UP000821866"/>
    </source>
</evidence>
<feature type="compositionally biased region" description="Low complexity" evidence="1">
    <location>
        <begin position="116"/>
        <end position="130"/>
    </location>
</feature>
<sequence>MILHFGDENGTCNPCASDVKVGIQPFSCGRLGTRASRPTGTVFLASRETRDGVDARGRVSSAPGRHETESVQCALRYKPKTPLPEVYNKTPPSPKPKPHPPTKKQGPHPKKQEDWPSLSAASSSNKSSPPQVGWLSVASHSSLNAKAADAPIYALLRQIQEENRALRKHIHDLKTSSLSTNISFCTTIPAPQCATDNPATPSHRANDDQTTTMDTTTPPTTGTSTKRKSSDDARNASEEHDKLSHKMAAHVRNSNNRFESLEKRMDPVEAKLESLTTYRL</sequence>
<keyword evidence="3" id="KW-1185">Reference proteome</keyword>
<dbReference type="Proteomes" id="UP000821866">
    <property type="component" value="Chromosome 3"/>
</dbReference>
<dbReference type="EMBL" id="JABSTU010000005">
    <property type="protein sequence ID" value="KAH8032469.1"/>
    <property type="molecule type" value="Genomic_DNA"/>
</dbReference>
<organism evidence="2 3">
    <name type="scientific">Rhipicephalus microplus</name>
    <name type="common">Cattle tick</name>
    <name type="synonym">Boophilus microplus</name>
    <dbReference type="NCBI Taxonomy" id="6941"/>
    <lineage>
        <taxon>Eukaryota</taxon>
        <taxon>Metazoa</taxon>
        <taxon>Ecdysozoa</taxon>
        <taxon>Arthropoda</taxon>
        <taxon>Chelicerata</taxon>
        <taxon>Arachnida</taxon>
        <taxon>Acari</taxon>
        <taxon>Parasitiformes</taxon>
        <taxon>Ixodida</taxon>
        <taxon>Ixodoidea</taxon>
        <taxon>Ixodidae</taxon>
        <taxon>Rhipicephalinae</taxon>
        <taxon>Rhipicephalus</taxon>
        <taxon>Boophilus</taxon>
    </lineage>
</organism>
<feature type="region of interest" description="Disordered" evidence="1">
    <location>
        <begin position="45"/>
        <end position="131"/>
    </location>
</feature>
<name>A0A9J6EEE4_RHIMP</name>